<dbReference type="GO" id="GO:0016052">
    <property type="term" value="P:carbohydrate catabolic process"/>
    <property type="evidence" value="ECO:0007669"/>
    <property type="project" value="InterPro"/>
</dbReference>
<dbReference type="InterPro" id="IPR013785">
    <property type="entry name" value="Aldolase_TIM"/>
</dbReference>
<gene>
    <name evidence="3" type="ORF">INS90_00355</name>
</gene>
<dbReference type="AlphaFoldDB" id="A0A7M1R0E2"/>
<evidence type="ECO:0000313" key="4">
    <source>
        <dbReference type="Proteomes" id="UP000594961"/>
    </source>
</evidence>
<reference evidence="3 4" key="1">
    <citation type="submission" date="2020-10" db="EMBL/GenBank/DDBJ databases">
        <title>Trueperella pecoris sp. nov. isolated from bovine and porcine specimens.</title>
        <authorList>
            <person name="Schoenecker L."/>
            <person name="Schnydrig P."/>
            <person name="Brodard I."/>
            <person name="Thomann A."/>
            <person name="Hemphill A."/>
            <person name="Rodriguez-Campos S."/>
            <person name="Perreten V."/>
            <person name="Jores J."/>
            <person name="Kittl S."/>
        </authorList>
    </citation>
    <scope>NUCLEOTIDE SEQUENCE [LARGE SCALE GENOMIC DNA]</scope>
    <source>
        <strain evidence="3 4">19OD0592</strain>
    </source>
</reference>
<dbReference type="Gene3D" id="2.70.98.60">
    <property type="entry name" value="alpha-galactosidase from lactobacil brevis"/>
    <property type="match status" value="1"/>
</dbReference>
<dbReference type="PANTHER" id="PTHR43053:SF3">
    <property type="entry name" value="ALPHA-GALACTOSIDASE C-RELATED"/>
    <property type="match status" value="1"/>
</dbReference>
<protein>
    <submittedName>
        <fullName evidence="3">Alpha-galactosidase</fullName>
    </submittedName>
</protein>
<evidence type="ECO:0000256" key="1">
    <source>
        <dbReference type="ARBA" id="ARBA00022801"/>
    </source>
</evidence>
<dbReference type="Proteomes" id="UP000594961">
    <property type="component" value="Chromosome"/>
</dbReference>
<name>A0A7M1R0E2_9ACTO</name>
<proteinExistence type="predicted"/>
<dbReference type="EMBL" id="CP063212">
    <property type="protein sequence ID" value="QOR47802.1"/>
    <property type="molecule type" value="Genomic_DNA"/>
</dbReference>
<sequence length="709" mass="76988">MELTPWAHVDACPDRAVGLTIGAGSARPANVLVECFTLEHGRAFVDHRLTQSHIGAQLRPGGVEEATDLPNGWEGWVVRQKDAASGLEADVRITSPRGVRALRFATTIRNTSTSPVHLTAVSIAAATLLPESQFEDLHVRFARSGWMCENRWERRALSSLLADISSDLHGNSARDAFRLASESGWSSGLWEPTGYVEVEGGPCVGWQVEHNGGWTAELSRRHRSLGLALYGPTDLQHHWLRTLAPGEEFTTPSATLVYSDAGWDDAVAQMTAYRRALRGAGGETKLVAPVVFNDYLNTLRADPDTAKLSALIPAAAKAGAEVFCIDAGWFADERHVDWWPNVGAWMPSTTRFDGGLESILQLIRDNGMAPGLWIEPLAVGVNSPVAATLAPLCMKRAGVPIVEQQRMRLDMRKPGARAYLTDVLERMVGYGIDYLKVDDNYSIGSGPDEDADSPGDGLLEHSRAWAAWLAEMAVRFPNLRIENCASGAMTTDYALLASAHLQSTSDLEDMAKYPFIAAGAPLVVLPEQAANWGVPQPEMMLGEVVSTLTTSLAGSLYLSGHLDKLAPAQAELVAAAVELAKAERDALLRRYPIWPTGLPAWEDEWITLAHLPGDVTEASRNVPEVQRDVRELPDDADGLLFVWHRPGTSGELTVANQRFDVGKQLFPPQGADEPWGVATTDSGTTFTVPAHTISARVYRIQRKNEGPAA</sequence>
<dbReference type="Pfam" id="PF02065">
    <property type="entry name" value="Melibiase"/>
    <property type="match status" value="1"/>
</dbReference>
<dbReference type="PANTHER" id="PTHR43053">
    <property type="entry name" value="GLYCOSIDASE FAMILY 31"/>
    <property type="match status" value="1"/>
</dbReference>
<dbReference type="PRINTS" id="PR00743">
    <property type="entry name" value="GLHYDRLASE36"/>
</dbReference>
<dbReference type="InterPro" id="IPR038417">
    <property type="entry name" value="Alpga-gal_N_sf"/>
</dbReference>
<dbReference type="InterPro" id="IPR002252">
    <property type="entry name" value="Glyco_hydro_36"/>
</dbReference>
<organism evidence="3 4">
    <name type="scientific">Trueperella pecoris</name>
    <dbReference type="NCBI Taxonomy" id="2733571"/>
    <lineage>
        <taxon>Bacteria</taxon>
        <taxon>Bacillati</taxon>
        <taxon>Actinomycetota</taxon>
        <taxon>Actinomycetes</taxon>
        <taxon>Actinomycetales</taxon>
        <taxon>Actinomycetaceae</taxon>
        <taxon>Trueperella</taxon>
    </lineage>
</organism>
<dbReference type="InterPro" id="IPR017853">
    <property type="entry name" value="GH"/>
</dbReference>
<dbReference type="RefSeq" id="WP_197553326.1">
    <property type="nucleotide sequence ID" value="NZ_CP063212.1"/>
</dbReference>
<dbReference type="Gene3D" id="3.20.20.70">
    <property type="entry name" value="Aldolase class I"/>
    <property type="match status" value="1"/>
</dbReference>
<dbReference type="CDD" id="cd14791">
    <property type="entry name" value="GH36"/>
    <property type="match status" value="1"/>
</dbReference>
<accession>A0A7M1R0E2</accession>
<evidence type="ECO:0000256" key="2">
    <source>
        <dbReference type="ARBA" id="ARBA00023295"/>
    </source>
</evidence>
<evidence type="ECO:0000313" key="3">
    <source>
        <dbReference type="EMBL" id="QOR47802.1"/>
    </source>
</evidence>
<keyword evidence="2" id="KW-0326">Glycosidase</keyword>
<dbReference type="InterPro" id="IPR050985">
    <property type="entry name" value="Alpha-glycosidase_related"/>
</dbReference>
<dbReference type="GO" id="GO:0004557">
    <property type="term" value="F:alpha-galactosidase activity"/>
    <property type="evidence" value="ECO:0007669"/>
    <property type="project" value="InterPro"/>
</dbReference>
<dbReference type="SUPFAM" id="SSF51445">
    <property type="entry name" value="(Trans)glycosidases"/>
    <property type="match status" value="1"/>
</dbReference>
<keyword evidence="1" id="KW-0378">Hydrolase</keyword>